<dbReference type="GO" id="GO:0042102">
    <property type="term" value="P:positive regulation of T cell proliferation"/>
    <property type="evidence" value="ECO:0007669"/>
    <property type="project" value="TreeGrafter"/>
</dbReference>
<organism evidence="12 13">
    <name type="scientific">Kryptolebias marmoratus</name>
    <name type="common">Mangrove killifish</name>
    <name type="synonym">Rivulus marmoratus</name>
    <dbReference type="NCBI Taxonomy" id="37003"/>
    <lineage>
        <taxon>Eukaryota</taxon>
        <taxon>Metazoa</taxon>
        <taxon>Chordata</taxon>
        <taxon>Craniata</taxon>
        <taxon>Vertebrata</taxon>
        <taxon>Euteleostomi</taxon>
        <taxon>Actinopterygii</taxon>
        <taxon>Neopterygii</taxon>
        <taxon>Teleostei</taxon>
        <taxon>Neoteleostei</taxon>
        <taxon>Acanthomorphata</taxon>
        <taxon>Ovalentaria</taxon>
        <taxon>Atherinomorphae</taxon>
        <taxon>Cyprinodontiformes</taxon>
        <taxon>Rivulidae</taxon>
        <taxon>Kryptolebias</taxon>
    </lineage>
</organism>
<protein>
    <recommendedName>
        <fullName evidence="11">Ig-like domain-containing protein</fullName>
    </recommendedName>
</protein>
<dbReference type="PANTHER" id="PTHR25466:SF14">
    <property type="entry name" value="BUTYROPHILIN SUBFAMILY 2 MEMBER A2-LIKE-RELATED"/>
    <property type="match status" value="1"/>
</dbReference>
<dbReference type="InterPro" id="IPR013783">
    <property type="entry name" value="Ig-like_fold"/>
</dbReference>
<keyword evidence="4" id="KW-0732">Signal</keyword>
<dbReference type="GO" id="GO:0071222">
    <property type="term" value="P:cellular response to lipopolysaccharide"/>
    <property type="evidence" value="ECO:0007669"/>
    <property type="project" value="TreeGrafter"/>
</dbReference>
<name>A0A3Q3AQ74_KRYMA</name>
<dbReference type="PANTHER" id="PTHR25466">
    <property type="entry name" value="T-LYMPHOCYTE ACTIVATION ANTIGEN"/>
    <property type="match status" value="1"/>
</dbReference>
<evidence type="ECO:0000313" key="12">
    <source>
        <dbReference type="Ensembl" id="ENSKMAP00000019033.1"/>
    </source>
</evidence>
<evidence type="ECO:0000313" key="13">
    <source>
        <dbReference type="Proteomes" id="UP000264800"/>
    </source>
</evidence>
<dbReference type="InterPro" id="IPR053896">
    <property type="entry name" value="BTN3A2-like_Ig-C"/>
</dbReference>
<dbReference type="InterPro" id="IPR036179">
    <property type="entry name" value="Ig-like_dom_sf"/>
</dbReference>
<dbReference type="PROSITE" id="PS50835">
    <property type="entry name" value="IG_LIKE"/>
    <property type="match status" value="1"/>
</dbReference>
<keyword evidence="7" id="KW-1015">Disulfide bond</keyword>
<keyword evidence="3" id="KW-0812">Transmembrane</keyword>
<dbReference type="Proteomes" id="UP000264800">
    <property type="component" value="Unplaced"/>
</dbReference>
<dbReference type="GO" id="GO:0006955">
    <property type="term" value="P:immune response"/>
    <property type="evidence" value="ECO:0007669"/>
    <property type="project" value="TreeGrafter"/>
</dbReference>
<evidence type="ECO:0000256" key="3">
    <source>
        <dbReference type="ARBA" id="ARBA00022692"/>
    </source>
</evidence>
<keyword evidence="13" id="KW-1185">Reference proteome</keyword>
<dbReference type="GO" id="GO:0009897">
    <property type="term" value="C:external side of plasma membrane"/>
    <property type="evidence" value="ECO:0007669"/>
    <property type="project" value="TreeGrafter"/>
</dbReference>
<reference evidence="12" key="1">
    <citation type="submission" date="2025-08" db="UniProtKB">
        <authorList>
            <consortium name="Ensembl"/>
        </authorList>
    </citation>
    <scope>IDENTIFICATION</scope>
</reference>
<evidence type="ECO:0000259" key="11">
    <source>
        <dbReference type="PROSITE" id="PS50835"/>
    </source>
</evidence>
<evidence type="ECO:0000256" key="7">
    <source>
        <dbReference type="ARBA" id="ARBA00023157"/>
    </source>
</evidence>
<evidence type="ECO:0000256" key="1">
    <source>
        <dbReference type="ARBA" id="ARBA00004251"/>
    </source>
</evidence>
<evidence type="ECO:0000256" key="2">
    <source>
        <dbReference type="ARBA" id="ARBA00022475"/>
    </source>
</evidence>
<dbReference type="AlphaFoldDB" id="A0A3Q3AQ74"/>
<dbReference type="GO" id="GO:0042130">
    <property type="term" value="P:negative regulation of T cell proliferation"/>
    <property type="evidence" value="ECO:0007669"/>
    <property type="project" value="TreeGrafter"/>
</dbReference>
<evidence type="ECO:0000256" key="6">
    <source>
        <dbReference type="ARBA" id="ARBA00023136"/>
    </source>
</evidence>
<dbReference type="SMART" id="SM00406">
    <property type="entry name" value="IGv"/>
    <property type="match status" value="1"/>
</dbReference>
<dbReference type="InterPro" id="IPR051713">
    <property type="entry name" value="T-cell_Activation_Regulation"/>
</dbReference>
<evidence type="ECO:0000256" key="8">
    <source>
        <dbReference type="ARBA" id="ARBA00023170"/>
    </source>
</evidence>
<evidence type="ECO:0000256" key="10">
    <source>
        <dbReference type="ARBA" id="ARBA00023319"/>
    </source>
</evidence>
<dbReference type="GO" id="GO:0031295">
    <property type="term" value="P:T cell costimulation"/>
    <property type="evidence" value="ECO:0007669"/>
    <property type="project" value="TreeGrafter"/>
</dbReference>
<keyword evidence="2" id="KW-1003">Cell membrane</keyword>
<dbReference type="Ensembl" id="ENSKMAT00000019296.1">
    <property type="protein sequence ID" value="ENSKMAP00000019033.1"/>
    <property type="gene ID" value="ENSKMAG00000014149.1"/>
</dbReference>
<proteinExistence type="predicted"/>
<dbReference type="InterPro" id="IPR013106">
    <property type="entry name" value="Ig_V-set"/>
</dbReference>
<sequence>MLAVSKTYAVNTLNNPEVTCVFSSSCLLPCHFQVGTLPLIHWIYMPAEDTYIHSYYFNQDQQGYRDQLFRGRTSLFKDQISRGNASLLLRGVKVQDEGRYKCRMSFCMFLFAAPVSEVSISQEGNRITCSSEGIYPEPELTWSTSPPSNMELQNRTRVQQTEEQLYSISSSLMVSDRDPDLSYSCTVRTQRNQKTAIYTYKPSKPSQSGIHEGLSLSCKCYKQNCEEVGKSSAAASLNSKCLQQASCMAAFCMTSF</sequence>
<dbReference type="Pfam" id="PF07686">
    <property type="entry name" value="V-set"/>
    <property type="match status" value="1"/>
</dbReference>
<keyword evidence="8" id="KW-0675">Receptor</keyword>
<keyword evidence="9" id="KW-0325">Glycoprotein</keyword>
<dbReference type="GO" id="GO:0007166">
    <property type="term" value="P:cell surface receptor signaling pathway"/>
    <property type="evidence" value="ECO:0007669"/>
    <property type="project" value="TreeGrafter"/>
</dbReference>
<dbReference type="Pfam" id="PF22705">
    <property type="entry name" value="C2-set_3"/>
    <property type="match status" value="1"/>
</dbReference>
<evidence type="ECO:0000256" key="9">
    <source>
        <dbReference type="ARBA" id="ARBA00023180"/>
    </source>
</evidence>
<keyword evidence="6" id="KW-0472">Membrane</keyword>
<reference evidence="12" key="2">
    <citation type="submission" date="2025-09" db="UniProtKB">
        <authorList>
            <consortium name="Ensembl"/>
        </authorList>
    </citation>
    <scope>IDENTIFICATION</scope>
</reference>
<dbReference type="OMA" id="CICTEIR"/>
<evidence type="ECO:0000256" key="4">
    <source>
        <dbReference type="ARBA" id="ARBA00022729"/>
    </source>
</evidence>
<dbReference type="GeneTree" id="ENSGT00940000163670"/>
<dbReference type="Gene3D" id="2.60.40.10">
    <property type="entry name" value="Immunoglobulins"/>
    <property type="match status" value="2"/>
</dbReference>
<evidence type="ECO:0000256" key="5">
    <source>
        <dbReference type="ARBA" id="ARBA00022989"/>
    </source>
</evidence>
<dbReference type="InterPro" id="IPR007110">
    <property type="entry name" value="Ig-like_dom"/>
</dbReference>
<accession>A0A3Q3AQ74</accession>
<keyword evidence="10" id="KW-0393">Immunoglobulin domain</keyword>
<keyword evidence="5" id="KW-1133">Transmembrane helix</keyword>
<dbReference type="SUPFAM" id="SSF48726">
    <property type="entry name" value="Immunoglobulin"/>
    <property type="match status" value="2"/>
</dbReference>
<feature type="domain" description="Ig-like" evidence="11">
    <location>
        <begin position="114"/>
        <end position="196"/>
    </location>
</feature>
<comment type="subcellular location">
    <subcellularLocation>
        <location evidence="1">Cell membrane</location>
        <topology evidence="1">Single-pass type I membrane protein</topology>
    </subcellularLocation>
</comment>